<evidence type="ECO:0000256" key="2">
    <source>
        <dbReference type="ARBA" id="ARBA00022692"/>
    </source>
</evidence>
<dbReference type="GO" id="GO:0031966">
    <property type="term" value="C:mitochondrial membrane"/>
    <property type="evidence" value="ECO:0007669"/>
    <property type="project" value="UniProtKB-SubCell"/>
</dbReference>
<gene>
    <name evidence="8" type="primary">tmem126a</name>
</gene>
<protein>
    <submittedName>
        <fullName evidence="8">Transmembrane protein 126A</fullName>
    </submittedName>
</protein>
<keyword evidence="7" id="KW-1185">Reference proteome</keyword>
<dbReference type="RefSeq" id="XP_030648731.1">
    <property type="nucleotide sequence ID" value="XM_030792871.1"/>
</dbReference>
<comment type="subcellular location">
    <subcellularLocation>
        <location evidence="1">Mitochondrion membrane</location>
        <topology evidence="1">Multi-pass membrane protein</topology>
    </subcellularLocation>
</comment>
<feature type="transmembrane region" description="Helical" evidence="6">
    <location>
        <begin position="38"/>
        <end position="60"/>
    </location>
</feature>
<evidence type="ECO:0000313" key="7">
    <source>
        <dbReference type="Proteomes" id="UP000504632"/>
    </source>
</evidence>
<keyword evidence="5 6" id="KW-0472">Membrane</keyword>
<dbReference type="Pfam" id="PF07114">
    <property type="entry name" value="TMEM126"/>
    <property type="match status" value="1"/>
</dbReference>
<evidence type="ECO:0000256" key="1">
    <source>
        <dbReference type="ARBA" id="ARBA00004225"/>
    </source>
</evidence>
<accession>A0A6J2WX03</accession>
<keyword evidence="4" id="KW-0496">Mitochondrion</keyword>
<dbReference type="PANTHER" id="PTHR16296:SF2">
    <property type="entry name" value="TRANSMEMBRANE PROTEIN 126A"/>
    <property type="match status" value="1"/>
</dbReference>
<organism evidence="7 8">
    <name type="scientific">Chanos chanos</name>
    <name type="common">Milkfish</name>
    <name type="synonym">Mugil chanos</name>
    <dbReference type="NCBI Taxonomy" id="29144"/>
    <lineage>
        <taxon>Eukaryota</taxon>
        <taxon>Metazoa</taxon>
        <taxon>Chordata</taxon>
        <taxon>Craniata</taxon>
        <taxon>Vertebrata</taxon>
        <taxon>Euteleostomi</taxon>
        <taxon>Actinopterygii</taxon>
        <taxon>Neopterygii</taxon>
        <taxon>Teleostei</taxon>
        <taxon>Ostariophysi</taxon>
        <taxon>Gonorynchiformes</taxon>
        <taxon>Chanidae</taxon>
        <taxon>Chanos</taxon>
    </lineage>
</organism>
<evidence type="ECO:0000256" key="3">
    <source>
        <dbReference type="ARBA" id="ARBA00022989"/>
    </source>
</evidence>
<feature type="transmembrane region" description="Helical" evidence="6">
    <location>
        <begin position="113"/>
        <end position="136"/>
    </location>
</feature>
<evidence type="ECO:0000256" key="4">
    <source>
        <dbReference type="ARBA" id="ARBA00023128"/>
    </source>
</evidence>
<dbReference type="Proteomes" id="UP000504632">
    <property type="component" value="Chromosome 15"/>
</dbReference>
<dbReference type="InterPro" id="IPR009801">
    <property type="entry name" value="TMEM126"/>
</dbReference>
<evidence type="ECO:0000256" key="6">
    <source>
        <dbReference type="SAM" id="Phobius"/>
    </source>
</evidence>
<sequence length="204" mass="22176">MTDDTVQSKDAGQAVPKAMIMEMLKNKFEKLPEVDRKLLTYGSLYLGGNASLVGLIANSFYRRALNVTQGRVTSSIPMAVLPFLTTVALYNAAVTNPLLSGDLNCPTCAVTRGALVAVAGGGLYPILLALPVNAGLATRYSTAPMPETGNLWRFCVRLTEPIIKKMGFVLVLQTIFGTYLSSKHFDIFLKMLKLAEVEIEELKD</sequence>
<feature type="transmembrane region" description="Helical" evidence="6">
    <location>
        <begin position="72"/>
        <end position="93"/>
    </location>
</feature>
<dbReference type="AlphaFoldDB" id="A0A6J2WX03"/>
<proteinExistence type="predicted"/>
<dbReference type="OrthoDB" id="6234762at2759"/>
<dbReference type="InParanoid" id="A0A6J2WX03"/>
<reference evidence="8" key="1">
    <citation type="submission" date="2025-08" db="UniProtKB">
        <authorList>
            <consortium name="RefSeq"/>
        </authorList>
    </citation>
    <scope>IDENTIFICATION</scope>
</reference>
<dbReference type="FunCoup" id="A0A6J2WX03">
    <property type="interactions" value="1731"/>
</dbReference>
<dbReference type="CTD" id="84233"/>
<dbReference type="PANTHER" id="PTHR16296">
    <property type="entry name" value="UNCHARACTERIZED HYPOTHALAMUS PROTEIN HT007"/>
    <property type="match status" value="1"/>
</dbReference>
<dbReference type="GO" id="GO:0032981">
    <property type="term" value="P:mitochondrial respiratory chain complex I assembly"/>
    <property type="evidence" value="ECO:0007669"/>
    <property type="project" value="TreeGrafter"/>
</dbReference>
<evidence type="ECO:0000313" key="8">
    <source>
        <dbReference type="RefSeq" id="XP_030648731.1"/>
    </source>
</evidence>
<name>A0A6J2WX03_CHACN</name>
<keyword evidence="3 6" id="KW-1133">Transmembrane helix</keyword>
<evidence type="ECO:0000256" key="5">
    <source>
        <dbReference type="ARBA" id="ARBA00023136"/>
    </source>
</evidence>
<keyword evidence="2 6" id="KW-0812">Transmembrane</keyword>
<dbReference type="GeneID" id="115828780"/>